<dbReference type="AlphaFoldDB" id="A0A3M7MA65"/>
<dbReference type="OrthoDB" id="6077919at2759"/>
<evidence type="ECO:0000313" key="2">
    <source>
        <dbReference type="Proteomes" id="UP000265663"/>
    </source>
</evidence>
<dbReference type="Proteomes" id="UP000265663">
    <property type="component" value="Unassembled WGS sequence"/>
</dbReference>
<proteinExistence type="predicted"/>
<evidence type="ECO:0000313" key="1">
    <source>
        <dbReference type="EMBL" id="RMZ71423.1"/>
    </source>
</evidence>
<protein>
    <submittedName>
        <fullName evidence="1">C2H2 type zinc finger domain</fullName>
    </submittedName>
</protein>
<dbReference type="EMBL" id="KE747827">
    <property type="protein sequence ID" value="RMZ71423.1"/>
    <property type="molecule type" value="Genomic_DNA"/>
</dbReference>
<reference evidence="1 2" key="1">
    <citation type="journal article" date="2014" name="PLoS ONE">
        <title>De novo Genome Assembly of the Fungal Plant Pathogen Pyrenophora semeniperda.</title>
        <authorList>
            <person name="Soliai M.M."/>
            <person name="Meyer S.E."/>
            <person name="Udall J.A."/>
            <person name="Elzinga D.E."/>
            <person name="Hermansen R.A."/>
            <person name="Bodily P.M."/>
            <person name="Hart A.A."/>
            <person name="Coleman C.E."/>
        </authorList>
    </citation>
    <scope>NUCLEOTIDE SEQUENCE [LARGE SCALE GENOMIC DNA]</scope>
    <source>
        <strain evidence="1 2">CCB06</strain>
        <tissue evidence="1">Mycelium</tissue>
    </source>
</reference>
<keyword evidence="2" id="KW-1185">Reference proteome</keyword>
<accession>A0A3M7MA65</accession>
<organism evidence="1 2">
    <name type="scientific">Pyrenophora seminiperda CCB06</name>
    <dbReference type="NCBI Taxonomy" id="1302712"/>
    <lineage>
        <taxon>Eukaryota</taxon>
        <taxon>Fungi</taxon>
        <taxon>Dikarya</taxon>
        <taxon>Ascomycota</taxon>
        <taxon>Pezizomycotina</taxon>
        <taxon>Dothideomycetes</taxon>
        <taxon>Pleosporomycetidae</taxon>
        <taxon>Pleosporales</taxon>
        <taxon>Pleosporineae</taxon>
        <taxon>Pleosporaceae</taxon>
        <taxon>Pyrenophora</taxon>
    </lineage>
</organism>
<gene>
    <name evidence="1" type="ORF">GMOD_00006513</name>
</gene>
<sequence>MTCQLPTPSVDGNTVTYIVYSCTDCNERFTSFAKWRVYESSEHRELGGWICWICIKSSSPLHESKEALEAHLRSKHPSDVISIQEEKDYVGINWQGSFWCGFCDKIKVLKVSRNAAHDDRFAHIRNHYEKGKTISEWTRLRPQEEVVIAVVRLLGDSEIIIRTAGAKEQERHVSDSDRLEAIGICFVPLLK</sequence>
<name>A0A3M7MA65_9PLEO</name>